<dbReference type="InterPro" id="IPR023534">
    <property type="entry name" value="Rof/RNase_P-like"/>
</dbReference>
<dbReference type="EMBL" id="AAFI02000116">
    <property type="protein sequence ID" value="EAL63164.1"/>
    <property type="molecule type" value="Genomic_DNA"/>
</dbReference>
<reference evidence="10 11" key="1">
    <citation type="journal article" date="2005" name="Nature">
        <title>The genome of the social amoeba Dictyostelium discoideum.</title>
        <authorList>
            <consortium name="The Dictyostelium discoideum Sequencing Consortium"/>
            <person name="Eichinger L."/>
            <person name="Pachebat J.A."/>
            <person name="Glockner G."/>
            <person name="Rajandream M.A."/>
            <person name="Sucgang R."/>
            <person name="Berriman M."/>
            <person name="Song J."/>
            <person name="Olsen R."/>
            <person name="Szafranski K."/>
            <person name="Xu Q."/>
            <person name="Tunggal B."/>
            <person name="Kummerfeld S."/>
            <person name="Madera M."/>
            <person name="Konfortov B.A."/>
            <person name="Rivero F."/>
            <person name="Bankier A.T."/>
            <person name="Lehmann R."/>
            <person name="Hamlin N."/>
            <person name="Davies R."/>
            <person name="Gaudet P."/>
            <person name="Fey P."/>
            <person name="Pilcher K."/>
            <person name="Chen G."/>
            <person name="Saunders D."/>
            <person name="Sodergren E."/>
            <person name="Davis P."/>
            <person name="Kerhornou A."/>
            <person name="Nie X."/>
            <person name="Hall N."/>
            <person name="Anjard C."/>
            <person name="Hemphill L."/>
            <person name="Bason N."/>
            <person name="Farbrother P."/>
            <person name="Desany B."/>
            <person name="Just E."/>
            <person name="Morio T."/>
            <person name="Rost R."/>
            <person name="Churcher C."/>
            <person name="Cooper J."/>
            <person name="Haydock S."/>
            <person name="van Driessche N."/>
            <person name="Cronin A."/>
            <person name="Goodhead I."/>
            <person name="Muzny D."/>
            <person name="Mourier T."/>
            <person name="Pain A."/>
            <person name="Lu M."/>
            <person name="Harper D."/>
            <person name="Lindsay R."/>
            <person name="Hauser H."/>
            <person name="James K."/>
            <person name="Quiles M."/>
            <person name="Madan Babu M."/>
            <person name="Saito T."/>
            <person name="Buchrieser C."/>
            <person name="Wardroper A."/>
            <person name="Felder M."/>
            <person name="Thangavelu M."/>
            <person name="Johnson D."/>
            <person name="Knights A."/>
            <person name="Loulseged H."/>
            <person name="Mungall K."/>
            <person name="Oliver K."/>
            <person name="Price C."/>
            <person name="Quail M.A."/>
            <person name="Urushihara H."/>
            <person name="Hernandez J."/>
            <person name="Rabbinowitsch E."/>
            <person name="Steffen D."/>
            <person name="Sanders M."/>
            <person name="Ma J."/>
            <person name="Kohara Y."/>
            <person name="Sharp S."/>
            <person name="Simmonds M."/>
            <person name="Spiegler S."/>
            <person name="Tivey A."/>
            <person name="Sugano S."/>
            <person name="White B."/>
            <person name="Walker D."/>
            <person name="Woodward J."/>
            <person name="Winckler T."/>
            <person name="Tanaka Y."/>
            <person name="Shaulsky G."/>
            <person name="Schleicher M."/>
            <person name="Weinstock G."/>
            <person name="Rosenthal A."/>
            <person name="Cox E.C."/>
            <person name="Chisholm R.L."/>
            <person name="Gibbs R."/>
            <person name="Loomis W.F."/>
            <person name="Platzer M."/>
            <person name="Kay R.R."/>
            <person name="Williams J."/>
            <person name="Dear P.H."/>
            <person name="Noegel A.A."/>
            <person name="Barrell B."/>
            <person name="Kuspa A."/>
        </authorList>
    </citation>
    <scope>NUCLEOTIDE SEQUENCE [LARGE SCALE GENOMIC DNA]</scope>
    <source>
        <strain evidence="10 11">AX4</strain>
    </source>
</reference>
<evidence type="ECO:0000313" key="11">
    <source>
        <dbReference type="Proteomes" id="UP000002195"/>
    </source>
</evidence>
<dbReference type="GO" id="GO:0005655">
    <property type="term" value="C:nucleolar ribonuclease P complex"/>
    <property type="evidence" value="ECO:0000250"/>
    <property type="project" value="dictyBase"/>
</dbReference>
<reference evidence="9" key="3">
    <citation type="submission" date="2010-06" db="EMBL/GenBank/DDBJ databases">
        <title>Studies on the core architecture of Dictyostelium discoideum RNase P holoenzyme.</title>
        <authorList>
            <person name="Stamatopoulou V."/>
            <person name="Toumpeki C."/>
            <person name="Vourekas A."/>
            <person name="Tzakos A."/>
            <person name="Drainas D."/>
        </authorList>
    </citation>
    <scope>NUCLEOTIDE SEQUENCE</scope>
</reference>
<evidence type="ECO:0000313" key="9">
    <source>
        <dbReference type="EMBL" id="ADK48762.1"/>
    </source>
</evidence>
<dbReference type="RefSeq" id="XP_636667.1">
    <property type="nucleotide sequence ID" value="XM_631575.1"/>
</dbReference>
<dbReference type="SMART" id="SM00538">
    <property type="entry name" value="POP4"/>
    <property type="match status" value="1"/>
</dbReference>
<comment type="function">
    <text evidence="1">Component of ribonuclease P, a ribonucleoprotein complex that generates mature tRNA molecules by cleaving their 5'-ends.</text>
</comment>
<keyword evidence="5" id="KW-0597">Phosphoprotein</keyword>
<dbReference type="PANTHER" id="PTHR13348">
    <property type="entry name" value="RIBONUCLEASE P SUBUNIT P29"/>
    <property type="match status" value="1"/>
</dbReference>
<gene>
    <name evidence="10" type="primary">pop4</name>
    <name evidence="10" type="ORF">DDB_G0288543</name>
</gene>
<dbReference type="FunFam" id="2.30.30.210:FF:000001">
    <property type="entry name" value="Ribonuclease P protein subunit p29"/>
    <property type="match status" value="1"/>
</dbReference>
<keyword evidence="6" id="KW-0819">tRNA processing</keyword>
<proteinExistence type="evidence at transcript level"/>
<evidence type="ECO:0000313" key="10">
    <source>
        <dbReference type="EMBL" id="EAL63164.1"/>
    </source>
</evidence>
<organism evidence="11">
    <name type="scientific">Dictyostelium discoideum</name>
    <name type="common">Social amoeba</name>
    <dbReference type="NCBI Taxonomy" id="44689"/>
    <lineage>
        <taxon>Eukaryota</taxon>
        <taxon>Amoebozoa</taxon>
        <taxon>Evosea</taxon>
        <taxon>Eumycetozoa</taxon>
        <taxon>Dictyostelia</taxon>
        <taxon>Dictyosteliales</taxon>
        <taxon>Dictyosteliaceae</taxon>
        <taxon>Dictyostelium</taxon>
    </lineage>
</organism>
<dbReference type="GO" id="GO:0004526">
    <property type="term" value="F:ribonuclease P activity"/>
    <property type="evidence" value="ECO:0000314"/>
    <property type="project" value="dictyBase"/>
</dbReference>
<dbReference type="FunCoup" id="Q54IT0">
    <property type="interactions" value="157"/>
</dbReference>
<dbReference type="GO" id="GO:0008033">
    <property type="term" value="P:tRNA processing"/>
    <property type="evidence" value="ECO:0000314"/>
    <property type="project" value="dictyBase"/>
</dbReference>
<name>Q54IT0_DICDI</name>
<dbReference type="Gene3D" id="2.30.30.210">
    <property type="entry name" value="Ribonuclease P/MRP, subunit p29"/>
    <property type="match status" value="1"/>
</dbReference>
<dbReference type="eggNOG" id="KOG4046">
    <property type="taxonomic scope" value="Eukaryota"/>
</dbReference>
<dbReference type="InterPro" id="IPR036980">
    <property type="entry name" value="RNase_P/MRP_Rpp29_sf"/>
</dbReference>
<dbReference type="PANTHER" id="PTHR13348:SF0">
    <property type="entry name" value="RIBONUCLEASE P PROTEIN SUBUNIT P29"/>
    <property type="match status" value="1"/>
</dbReference>
<evidence type="ECO:0000256" key="6">
    <source>
        <dbReference type="ARBA" id="ARBA00022694"/>
    </source>
</evidence>
<evidence type="ECO:0000256" key="5">
    <source>
        <dbReference type="ARBA" id="ARBA00022553"/>
    </source>
</evidence>
<keyword evidence="7" id="KW-0539">Nucleus</keyword>
<dbReference type="InterPro" id="IPR002730">
    <property type="entry name" value="Rpp29/RNP1"/>
</dbReference>
<keyword evidence="11" id="KW-1185">Reference proteome</keyword>
<dbReference type="GO" id="GO:0006364">
    <property type="term" value="P:rRNA processing"/>
    <property type="evidence" value="ECO:0000250"/>
    <property type="project" value="dictyBase"/>
</dbReference>
<dbReference type="Pfam" id="PF01868">
    <property type="entry name" value="RNase_P-MRP_p29"/>
    <property type="match status" value="1"/>
</dbReference>
<evidence type="ECO:0000256" key="2">
    <source>
        <dbReference type="ARBA" id="ARBA00004604"/>
    </source>
</evidence>
<accession>Q54IT0</accession>
<dbReference type="GO" id="GO:0000172">
    <property type="term" value="C:ribonuclease MRP complex"/>
    <property type="evidence" value="ECO:0000314"/>
    <property type="project" value="dictyBase"/>
</dbReference>
<dbReference type="GO" id="GO:0033204">
    <property type="term" value="F:ribonuclease P RNA binding"/>
    <property type="evidence" value="ECO:0000314"/>
    <property type="project" value="dictyBase"/>
</dbReference>
<dbReference type="SMR" id="Q54IT0"/>
<reference evidence="10" key="2">
    <citation type="submission" date="2009-08" db="EMBL/GenBank/DDBJ databases">
        <authorList>
            <consortium name="The Dictyostelium discoideum Sequencing Consortium"/>
            <person name="Eichinger L."/>
            <person name="Pachebat J.A."/>
            <person name="Gloeckner G."/>
            <person name="Rajandream M.-A."/>
            <person name="Sucgang R."/>
            <person name="Song J."/>
            <person name="Cox E.C."/>
            <person name="Tunggal B."/>
            <person name="Szafranski K."/>
            <person name="Konfortov B.A."/>
            <person name="Farbrother P."/>
            <person name="Bankier A.T."/>
            <person name="Lehmann R."/>
            <person name="Hamlin N."/>
            <person name="Xu Q."/>
            <person name="Davies R."/>
            <person name="Gaudet P."/>
            <person name="Fey P."/>
            <person name="Pilcher K."/>
            <person name="Chen G."/>
            <person name="Saunders D."/>
            <person name="Sodergren E."/>
            <person name="Davis P."/>
            <person name="Nie X."/>
            <person name="Kerhornou A."/>
            <person name="Hemphill L."/>
            <person name="Bason N."/>
            <person name="Berriman M."/>
            <person name="Desany B."/>
            <person name="Churcher C."/>
            <person name="Cooper J."/>
            <person name="van Driessche N."/>
            <person name="Cronin A."/>
            <person name="Goodhead I."/>
            <person name="Muzny D."/>
            <person name="Hall N."/>
            <person name="Harper D."/>
            <person name="Lindsay R."/>
            <person name="Hauser H."/>
            <person name="James K."/>
            <person name="Quiles M."/>
            <person name="Buchrieser C."/>
            <person name="Wardroper A."/>
            <person name="Thangavelu M."/>
            <person name="Johnson D."/>
            <person name="Knights A."/>
            <person name="Loulseged H."/>
            <person name="Mungall K."/>
            <person name="Price C."/>
            <person name="Ma J."/>
            <person name="Quail M."/>
            <person name="Hernandez J."/>
            <person name="Rabbinowitsch E."/>
            <person name="Steffen D."/>
            <person name="Sanders M."/>
            <person name="Weinstock G."/>
            <person name="Sharp S."/>
            <person name="Just E."/>
            <person name="Shaulsky G."/>
            <person name="Simmonds M."/>
            <person name="Tivey A."/>
            <person name="White B."/>
            <person name="Walker D."/>
            <person name="Woodward J."/>
            <person name="Winckler T."/>
            <person name="Schleicher M."/>
            <person name="Rosenthal A."/>
            <person name="Rivero F."/>
            <person name="Chisholm R.L."/>
            <person name="Gibbs R."/>
            <person name="Loomis W.F."/>
            <person name="Platzer M."/>
            <person name="Kay R.R."/>
            <person name="Williams J."/>
            <person name="Dear P.H."/>
            <person name="Noegel A.A."/>
            <person name="Barrell B."/>
            <person name="Kuspa A."/>
        </authorList>
    </citation>
    <scope>NUCLEOTIDE SEQUENCE</scope>
    <source>
        <strain evidence="10">AX4</strain>
    </source>
</reference>
<comment type="subcellular location">
    <subcellularLocation>
        <location evidence="2">Nucleus</location>
        <location evidence="2">Nucleolus</location>
    </subcellularLocation>
</comment>
<dbReference type="OMA" id="ENCIYDQ"/>
<dbReference type="InParanoid" id="Q54IT0"/>
<dbReference type="HOGENOM" id="CLU_078577_2_0_1"/>
<dbReference type="GO" id="GO:0042134">
    <property type="term" value="F:rRNA primary transcript binding"/>
    <property type="evidence" value="ECO:0000250"/>
    <property type="project" value="dictyBase"/>
</dbReference>
<sequence length="252" mass="29317">MKKIIKKNNNYDNNKVKKTQTTKTGELSYEEIQKINSELSDRNKNDKLIASKEKCDVIGKSFGFIEPSIRKDIVDENIDKPFVLLSYGGTSKEIKRERKERLRLEKLKTKKLGSKKKRELSFFSISSENCIYDQYLPLHQLWTQYIQDVMQQQKGPALVNKILKADLHGAIVIVTKSKCPTFVGQKGIIVQETENTFKIITKENKLNIIPKEQCQFYLECCNQVVTIFGKHFCFRACDRANKKFKPRKNIEL</sequence>
<comment type="subunit">
    <text evidence="8">Component of nuclear RNase P and RNase MRP ribonucleoproteins. RNase P consists of a catalytic RNA moiety and 10 different protein chains; POP1, POP4, POP5, POP7, RPP14, RPP21, RPP25, RPP30, RPP38 and RPP40. Within the RNase P complex, POP1, POP7 and RPP25 form the 'finger' subcomplex, POP5, RPP14, RPP40 and homodimeric RPP30 form the 'palm' subcomplex, and RPP21, POP4 and RPP38 form the 'wrist' subcomplex. All subunits of the RNase P complex interact with the catalytic RNA. Several subunits of RNase P are also part of the RNase MRP complex. RNase MRP consists of a catalytic RNA moiety and about 8 protein subunits; POP1, POP7, RPP25, RPP30, RPP38, RPP40 and possibly also POP4 and POP5.</text>
</comment>
<dbReference type="GeneID" id="8626680"/>
<dbReference type="KEGG" id="ddi:DDB_G0288543"/>
<dbReference type="Proteomes" id="UP000002195">
    <property type="component" value="Unassembled WGS sequence"/>
</dbReference>
<dbReference type="EMBL" id="HM452383">
    <property type="protein sequence ID" value="ADK48762.1"/>
    <property type="molecule type" value="mRNA"/>
</dbReference>
<dbReference type="GO" id="GO:0030677">
    <property type="term" value="C:ribonuclease P complex"/>
    <property type="evidence" value="ECO:0000318"/>
    <property type="project" value="GO_Central"/>
</dbReference>
<evidence type="ECO:0000256" key="4">
    <source>
        <dbReference type="ARBA" id="ARBA00016225"/>
    </source>
</evidence>
<dbReference type="SUPFAM" id="SSF101744">
    <property type="entry name" value="Rof/RNase P subunit-like"/>
    <property type="match status" value="1"/>
</dbReference>
<dbReference type="VEuPathDB" id="AmoebaDB:DDB_G0288543"/>
<dbReference type="PaxDb" id="44689-DDB0237625"/>
<dbReference type="dictyBase" id="DDB_G0288543">
    <property type="gene designation" value="pop4"/>
</dbReference>
<evidence type="ECO:0000256" key="3">
    <source>
        <dbReference type="ARBA" id="ARBA00006181"/>
    </source>
</evidence>
<comment type="similarity">
    <text evidence="3">Belongs to the eukaryotic/archaeal RNase P protein component 1 family.</text>
</comment>
<protein>
    <recommendedName>
        <fullName evidence="4">Ribonuclease P protein subunit p29</fullName>
    </recommendedName>
</protein>
<dbReference type="InterPro" id="IPR016848">
    <property type="entry name" value="RNase_P/MRP_Rpp29-subunit"/>
</dbReference>
<dbReference type="STRING" id="44689.Q54IT0"/>
<dbReference type="AlphaFoldDB" id="Q54IT0"/>
<evidence type="ECO:0000256" key="1">
    <source>
        <dbReference type="ARBA" id="ARBA00002435"/>
    </source>
</evidence>
<evidence type="ECO:0000256" key="7">
    <source>
        <dbReference type="ARBA" id="ARBA00023242"/>
    </source>
</evidence>
<evidence type="ECO:0000256" key="8">
    <source>
        <dbReference type="ARBA" id="ARBA00046486"/>
    </source>
</evidence>
<dbReference type="GO" id="GO:0001682">
    <property type="term" value="P:tRNA 5'-leader removal"/>
    <property type="evidence" value="ECO:0007669"/>
    <property type="project" value="InterPro"/>
</dbReference>